<dbReference type="Proteomes" id="UP000199128">
    <property type="component" value="Unassembled WGS sequence"/>
</dbReference>
<dbReference type="GO" id="GO:0015297">
    <property type="term" value="F:antiporter activity"/>
    <property type="evidence" value="ECO:0007669"/>
    <property type="project" value="UniProtKB-KW"/>
</dbReference>
<feature type="transmembrane region" description="Helical" evidence="9">
    <location>
        <begin position="299"/>
        <end position="322"/>
    </location>
</feature>
<keyword evidence="14" id="KW-1185">Reference proteome</keyword>
<accession>A0A1H9N374</accession>
<feature type="transmembrane region" description="Helical" evidence="9">
    <location>
        <begin position="334"/>
        <end position="361"/>
    </location>
</feature>
<feature type="transmembrane region" description="Helical" evidence="9">
    <location>
        <begin position="56"/>
        <end position="79"/>
    </location>
</feature>
<evidence type="ECO:0000256" key="6">
    <source>
        <dbReference type="ARBA" id="ARBA00022989"/>
    </source>
</evidence>
<evidence type="ECO:0000313" key="11">
    <source>
        <dbReference type="EMBL" id="SEH37108.1"/>
    </source>
</evidence>
<comment type="similarity">
    <text evidence="8">Belongs to the NhaC Na(+)/H(+) (TC 2.A.35) antiporter family.</text>
</comment>
<evidence type="ECO:0000313" key="12">
    <source>
        <dbReference type="EMBL" id="SER30095.1"/>
    </source>
</evidence>
<evidence type="ECO:0000313" key="13">
    <source>
        <dbReference type="Proteomes" id="UP000199128"/>
    </source>
</evidence>
<dbReference type="GO" id="GO:0005886">
    <property type="term" value="C:plasma membrane"/>
    <property type="evidence" value="ECO:0007669"/>
    <property type="project" value="UniProtKB-SubCell"/>
</dbReference>
<evidence type="ECO:0000256" key="3">
    <source>
        <dbReference type="ARBA" id="ARBA00022449"/>
    </source>
</evidence>
<feature type="transmembrane region" description="Helical" evidence="9">
    <location>
        <begin position="409"/>
        <end position="428"/>
    </location>
</feature>
<organism evidence="12 13">
    <name type="scientific">Parafannyhessea umbonata</name>
    <dbReference type="NCBI Taxonomy" id="604330"/>
    <lineage>
        <taxon>Bacteria</taxon>
        <taxon>Bacillati</taxon>
        <taxon>Actinomycetota</taxon>
        <taxon>Coriobacteriia</taxon>
        <taxon>Coriobacteriales</taxon>
        <taxon>Atopobiaceae</taxon>
        <taxon>Parafannyhessea</taxon>
    </lineage>
</organism>
<dbReference type="EMBL" id="FOGP01000001">
    <property type="protein sequence ID" value="SER30095.1"/>
    <property type="molecule type" value="Genomic_DNA"/>
</dbReference>
<evidence type="ECO:0000256" key="2">
    <source>
        <dbReference type="ARBA" id="ARBA00022448"/>
    </source>
</evidence>
<feature type="transmembrane region" description="Helical" evidence="9">
    <location>
        <begin position="222"/>
        <end position="239"/>
    </location>
</feature>
<dbReference type="PANTHER" id="PTHR33451">
    <property type="entry name" value="MALATE-2H(+)/NA(+)-LACTATE ANTIPORTER"/>
    <property type="match status" value="1"/>
</dbReference>
<keyword evidence="2" id="KW-0813">Transport</keyword>
<evidence type="ECO:0000256" key="5">
    <source>
        <dbReference type="ARBA" id="ARBA00022692"/>
    </source>
</evidence>
<reference evidence="12" key="2">
    <citation type="submission" date="2016-10" db="EMBL/GenBank/DDBJ databases">
        <authorList>
            <person name="de Groot N.N."/>
        </authorList>
    </citation>
    <scope>NUCLEOTIDE SEQUENCE [LARGE SCALE GENOMIC DNA]</scope>
    <source>
        <strain evidence="12">KHGC19</strain>
    </source>
</reference>
<dbReference type="Proteomes" id="UP000199135">
    <property type="component" value="Unassembled WGS sequence"/>
</dbReference>
<dbReference type="InterPro" id="IPR018461">
    <property type="entry name" value="Na/H_Antiport_NhaC-like_C"/>
</dbReference>
<feature type="transmembrane region" description="Helical" evidence="9">
    <location>
        <begin position="6"/>
        <end position="35"/>
    </location>
</feature>
<protein>
    <submittedName>
        <fullName evidence="12">Transporter, NhaC family</fullName>
    </submittedName>
</protein>
<dbReference type="AlphaFoldDB" id="A0A1H9N374"/>
<keyword evidence="7 9" id="KW-0472">Membrane</keyword>
<evidence type="ECO:0000313" key="14">
    <source>
        <dbReference type="Proteomes" id="UP000199135"/>
    </source>
</evidence>
<evidence type="ECO:0000256" key="9">
    <source>
        <dbReference type="SAM" id="Phobius"/>
    </source>
</evidence>
<feature type="transmembrane region" description="Helical" evidence="9">
    <location>
        <begin position="381"/>
        <end position="402"/>
    </location>
</feature>
<keyword evidence="5 9" id="KW-0812">Transmembrane</keyword>
<sequence>MLESLVLIVFAALLVAGIVLNTPLLATLIVGFFLFSGYGLYRGHKPAKLLKLALSGVKTIGGVLVFFIIIGALTASWRVAGTIPAITCWSAQLVSPKTLVIISFLLCSFMSMVTGSSYASSATIGVICMTIATAMKANPAMVGGAIIAGAFVGDRCSPLSSAAALVATLTRTQLFDNVKRMVRTGIVPFVTACIIYIALGPVAAGSGMIPSFQESFASSFDLSPIVIVPIVLILVLSIARVDVKKTMLVSLASALLICIFVQHVPLERIPGYLVMGYASDNAAIARMVNGGGIISMADIIAIVGVASTYSGLFSGTGLLLGLHDYVNKIARHSTPFISVLLTSIATCTIACDQVVALMLTAQLCDECEHGGSALALDLENSAAIIPSVVPWSTSCIGIIAFVGMPIESVLFAYLSVLIPLWTLVISIYQHRHPSFADGRSARILGLDERDDARRFTPADKTPPERLVA</sequence>
<dbReference type="InterPro" id="IPR052180">
    <property type="entry name" value="NhaC_Na-H+_Antiporter"/>
</dbReference>
<dbReference type="Pfam" id="PF03553">
    <property type="entry name" value="Na_H_antiporter"/>
    <property type="match status" value="1"/>
</dbReference>
<evidence type="ECO:0000256" key="1">
    <source>
        <dbReference type="ARBA" id="ARBA00004651"/>
    </source>
</evidence>
<evidence type="ECO:0000256" key="8">
    <source>
        <dbReference type="ARBA" id="ARBA00038435"/>
    </source>
</evidence>
<reference evidence="13 14" key="1">
    <citation type="submission" date="2016-10" db="EMBL/GenBank/DDBJ databases">
        <authorList>
            <person name="Varghese N."/>
            <person name="Submissions S."/>
        </authorList>
    </citation>
    <scope>NUCLEOTIDE SEQUENCE [LARGE SCALE GENOMIC DNA]</scope>
    <source>
        <strain evidence="13">KHGC19</strain>
        <strain evidence="11 14">WCP15</strain>
    </source>
</reference>
<feature type="transmembrane region" description="Helical" evidence="9">
    <location>
        <begin position="99"/>
        <end position="132"/>
    </location>
</feature>
<keyword evidence="3" id="KW-0050">Antiport</keyword>
<name>A0A1H9N374_9ACTN</name>
<feature type="transmembrane region" description="Helical" evidence="9">
    <location>
        <begin position="246"/>
        <end position="265"/>
    </location>
</feature>
<evidence type="ECO:0000256" key="4">
    <source>
        <dbReference type="ARBA" id="ARBA00022475"/>
    </source>
</evidence>
<gene>
    <name evidence="12" type="ORF">SAMN05216446_0134</name>
    <name evidence="11" type="ORF">SAMN05216447_101127</name>
</gene>
<keyword evidence="4" id="KW-1003">Cell membrane</keyword>
<proteinExistence type="inferred from homology"/>
<feature type="domain" description="Na+/H+ antiporter NhaC-like C-terminal" evidence="10">
    <location>
        <begin position="149"/>
        <end position="422"/>
    </location>
</feature>
<feature type="transmembrane region" description="Helical" evidence="9">
    <location>
        <begin position="186"/>
        <end position="210"/>
    </location>
</feature>
<keyword evidence="6 9" id="KW-1133">Transmembrane helix</keyword>
<comment type="subcellular location">
    <subcellularLocation>
        <location evidence="1">Cell membrane</location>
        <topology evidence="1">Multi-pass membrane protein</topology>
    </subcellularLocation>
</comment>
<dbReference type="PANTHER" id="PTHR33451:SF3">
    <property type="entry name" value="MALATE-2H(+)_NA(+)-LACTATE ANTIPORTER"/>
    <property type="match status" value="1"/>
</dbReference>
<dbReference type="EMBL" id="FNWT01000001">
    <property type="protein sequence ID" value="SEH37108.1"/>
    <property type="molecule type" value="Genomic_DNA"/>
</dbReference>
<dbReference type="RefSeq" id="WP_078686365.1">
    <property type="nucleotide sequence ID" value="NZ_FNWT01000001.1"/>
</dbReference>
<evidence type="ECO:0000256" key="7">
    <source>
        <dbReference type="ARBA" id="ARBA00023136"/>
    </source>
</evidence>
<evidence type="ECO:0000259" key="10">
    <source>
        <dbReference type="Pfam" id="PF03553"/>
    </source>
</evidence>